<protein>
    <submittedName>
        <fullName evidence="3">Uncharacterized protein</fullName>
    </submittedName>
</protein>
<feature type="region of interest" description="Disordered" evidence="1">
    <location>
        <begin position="95"/>
        <end position="250"/>
    </location>
</feature>
<dbReference type="AlphaFoldDB" id="A0A1B6MNS2"/>
<sequence length="250" mass="27135">MRAIFGRPQSEPHRVHEAGTLFPTSYNMPDSGNQYISLEGSNQQGCFANIMSHPRERKMFLVIIVLSVAVAALLTSTIYYAKHTCPDNPVIPTTVAPPTTTHVPSTHKTTTTPRPTPTTTPITTIQPPTSSTPQPTSLPTRRTTTTTPTPTAQPSTSSTPRPTIQPTNPTQPRSTKRPTRTTTTSTSSIAPPTSAHSPTQTTSPRSSSMNTNSQDSDFWYPGSTTETPTKKPKHLKGSKKSSTDPVYYFD</sequence>
<dbReference type="EMBL" id="GEBQ01002426">
    <property type="protein sequence ID" value="JAT37551.1"/>
    <property type="molecule type" value="Transcribed_RNA"/>
</dbReference>
<organism evidence="3">
    <name type="scientific">Graphocephala atropunctata</name>
    <dbReference type="NCBI Taxonomy" id="36148"/>
    <lineage>
        <taxon>Eukaryota</taxon>
        <taxon>Metazoa</taxon>
        <taxon>Ecdysozoa</taxon>
        <taxon>Arthropoda</taxon>
        <taxon>Hexapoda</taxon>
        <taxon>Insecta</taxon>
        <taxon>Pterygota</taxon>
        <taxon>Neoptera</taxon>
        <taxon>Paraneoptera</taxon>
        <taxon>Hemiptera</taxon>
        <taxon>Auchenorrhyncha</taxon>
        <taxon>Membracoidea</taxon>
        <taxon>Cicadellidae</taxon>
        <taxon>Cicadellinae</taxon>
        <taxon>Cicadellini</taxon>
        <taxon>Graphocephala</taxon>
    </lineage>
</organism>
<feature type="compositionally biased region" description="Low complexity" evidence="1">
    <location>
        <begin position="180"/>
        <end position="208"/>
    </location>
</feature>
<accession>A0A1B6MNS2</accession>
<proteinExistence type="predicted"/>
<evidence type="ECO:0000256" key="1">
    <source>
        <dbReference type="SAM" id="MobiDB-lite"/>
    </source>
</evidence>
<feature type="transmembrane region" description="Helical" evidence="2">
    <location>
        <begin position="59"/>
        <end position="81"/>
    </location>
</feature>
<reference evidence="3" key="1">
    <citation type="submission" date="2015-11" db="EMBL/GenBank/DDBJ databases">
        <title>De novo transcriptome assembly of four potential Pierce s Disease insect vectors from Arizona vineyards.</title>
        <authorList>
            <person name="Tassone E.E."/>
        </authorList>
    </citation>
    <scope>NUCLEOTIDE SEQUENCE</scope>
</reference>
<gene>
    <name evidence="3" type="ORF">g.16045</name>
</gene>
<keyword evidence="2" id="KW-0472">Membrane</keyword>
<feature type="compositionally biased region" description="Basic residues" evidence="1">
    <location>
        <begin position="230"/>
        <end position="239"/>
    </location>
</feature>
<name>A0A1B6MNS2_9HEMI</name>
<feature type="compositionally biased region" description="Polar residues" evidence="1">
    <location>
        <begin position="209"/>
        <end position="227"/>
    </location>
</feature>
<evidence type="ECO:0000256" key="2">
    <source>
        <dbReference type="SAM" id="Phobius"/>
    </source>
</evidence>
<keyword evidence="2" id="KW-0812">Transmembrane</keyword>
<keyword evidence="2" id="KW-1133">Transmembrane helix</keyword>
<evidence type="ECO:0000313" key="3">
    <source>
        <dbReference type="EMBL" id="JAT37551.1"/>
    </source>
</evidence>
<feature type="compositionally biased region" description="Low complexity" evidence="1">
    <location>
        <begin position="95"/>
        <end position="173"/>
    </location>
</feature>